<accession>A0A1E8Q6E4</accession>
<dbReference type="EMBL" id="MCHX01000017">
    <property type="protein sequence ID" value="OFJ54035.1"/>
    <property type="molecule type" value="Genomic_DNA"/>
</dbReference>
<dbReference type="GO" id="GO:0005886">
    <property type="term" value="C:plasma membrane"/>
    <property type="evidence" value="ECO:0007669"/>
    <property type="project" value="UniProtKB-SubCell"/>
</dbReference>
<proteinExistence type="predicted"/>
<protein>
    <submittedName>
        <fullName evidence="11">Mannosyltransferase</fullName>
    </submittedName>
</protein>
<feature type="domain" description="Glycosyltransferase RgtA/B/C/D-like" evidence="9">
    <location>
        <begin position="82"/>
        <end position="238"/>
    </location>
</feature>
<feature type="transmembrane region" description="Helical" evidence="8">
    <location>
        <begin position="27"/>
        <end position="44"/>
    </location>
</feature>
<feature type="transmembrane region" description="Helical" evidence="8">
    <location>
        <begin position="157"/>
        <end position="174"/>
    </location>
</feature>
<dbReference type="InterPro" id="IPR050297">
    <property type="entry name" value="LipidA_mod_glycosyltrf_83"/>
</dbReference>
<dbReference type="RefSeq" id="WP_070352793.1">
    <property type="nucleotide sequence ID" value="NZ_CP043474.1"/>
</dbReference>
<evidence type="ECO:0000256" key="7">
    <source>
        <dbReference type="ARBA" id="ARBA00023136"/>
    </source>
</evidence>
<dbReference type="AlphaFoldDB" id="A0A1E8Q6E4"/>
<organism evidence="11 12">
    <name type="scientific">Mycolicibacterium grossiae</name>
    <dbReference type="NCBI Taxonomy" id="1552759"/>
    <lineage>
        <taxon>Bacteria</taxon>
        <taxon>Bacillati</taxon>
        <taxon>Actinomycetota</taxon>
        <taxon>Actinomycetes</taxon>
        <taxon>Mycobacteriales</taxon>
        <taxon>Mycobacteriaceae</taxon>
        <taxon>Mycolicibacterium</taxon>
    </lineage>
</organism>
<feature type="transmembrane region" description="Helical" evidence="8">
    <location>
        <begin position="434"/>
        <end position="452"/>
    </location>
</feature>
<dbReference type="Pfam" id="PF13231">
    <property type="entry name" value="PMT_2"/>
    <property type="match status" value="1"/>
</dbReference>
<evidence type="ECO:0000259" key="9">
    <source>
        <dbReference type="Pfam" id="PF13231"/>
    </source>
</evidence>
<dbReference type="GO" id="GO:0016763">
    <property type="term" value="F:pentosyltransferase activity"/>
    <property type="evidence" value="ECO:0007669"/>
    <property type="project" value="TreeGrafter"/>
</dbReference>
<feature type="transmembrane region" description="Helical" evidence="8">
    <location>
        <begin position="318"/>
        <end position="335"/>
    </location>
</feature>
<comment type="subcellular location">
    <subcellularLocation>
        <location evidence="1">Cell membrane</location>
        <topology evidence="1">Multi-pass membrane protein</topology>
    </subcellularLocation>
</comment>
<feature type="transmembrane region" description="Helical" evidence="8">
    <location>
        <begin position="227"/>
        <end position="248"/>
    </location>
</feature>
<feature type="transmembrane region" description="Helical" evidence="8">
    <location>
        <begin position="133"/>
        <end position="151"/>
    </location>
</feature>
<sequence>MTTAPPASLTSALGPFRHVRRLPGQRLALAALLLGTAVLYLWRITINGMGNAFYAAAAQAGATDWKALLFGSLDPHDFITVDKPPLSQWVMGLSGQLFGFSSASMLVPEALMAVLAVALLYGGVARVAGPRAGLVAGAALAVTPVAALMFRFNNPDAVMVLLMTAAAYCTVRAVTGDRGARWVALAGVALGGAFLAKMLEGLMLAPALAAAYLLAAAAPLRTRVVHVLLAVAAMLVSAGWFVLLTMWWPASSRPYLAGSTDNSFMNLVLGYNGLARILGRNHGAPPSGALADLPGVTDFGSQKQGWSRLFTGEFGYEIGWLVPAALLAVVVVLIARHGRPRTDAVRAATVLFGGWLLLDGVVLSYMHGMVHPYYSLSIAPAVAAMFAIGLQQCWARRDARFFRAVFLVLLLGTGAWSCALLGRNPHWLPALRWSILALSVAAAVALLLPWVAQRRGVAIGVAAVAVAGALAGSGAYAVATVDTAHSGGGPLVGPAKPGRSSGVWGRSADNPELDRMLAATHTEWSAAIDRSSNAAALELSSHTAVMAIGGFSGIDPTPTLSQFQQDVAAGKVAYYVTTSSGSRRGWNARSHADIARWVAFTYVPQRIGGDTVYDLTQPPRTG</sequence>
<dbReference type="GO" id="GO:0010041">
    <property type="term" value="P:response to iron(III) ion"/>
    <property type="evidence" value="ECO:0007669"/>
    <property type="project" value="TreeGrafter"/>
</dbReference>
<dbReference type="PANTHER" id="PTHR33908:SF3">
    <property type="entry name" value="UNDECAPRENYL PHOSPHATE-ALPHA-4-AMINO-4-DEOXY-L-ARABINOSE ARABINOSYL TRANSFERASE"/>
    <property type="match status" value="1"/>
</dbReference>
<dbReference type="PANTHER" id="PTHR33908">
    <property type="entry name" value="MANNOSYLTRANSFERASE YKCB-RELATED"/>
    <property type="match status" value="1"/>
</dbReference>
<feature type="transmembrane region" description="Helical" evidence="8">
    <location>
        <begin position="179"/>
        <end position="196"/>
    </location>
</feature>
<evidence type="ECO:0000256" key="1">
    <source>
        <dbReference type="ARBA" id="ARBA00004651"/>
    </source>
</evidence>
<name>A0A1E8Q6E4_9MYCO</name>
<reference evidence="11 12" key="1">
    <citation type="submission" date="2016-09" db="EMBL/GenBank/DDBJ databases">
        <title>genome sequence of Mycobacterium sp. 739 SCH.</title>
        <authorList>
            <person name="Greninger A.L."/>
            <person name="Qin X."/>
            <person name="Jerome K."/>
            <person name="Vora S."/>
            <person name="Quinn K."/>
        </authorList>
    </citation>
    <scope>NUCLEOTIDE SEQUENCE [LARGE SCALE GENOMIC DNA]</scope>
    <source>
        <strain evidence="11 12">SCH</strain>
    </source>
</reference>
<keyword evidence="4 11" id="KW-0808">Transferase</keyword>
<keyword evidence="12" id="KW-1185">Reference proteome</keyword>
<keyword evidence="6 8" id="KW-1133">Transmembrane helix</keyword>
<evidence type="ECO:0000313" key="11">
    <source>
        <dbReference type="EMBL" id="OFJ54035.1"/>
    </source>
</evidence>
<evidence type="ECO:0000313" key="12">
    <source>
        <dbReference type="Proteomes" id="UP000178953"/>
    </source>
</evidence>
<feature type="transmembrane region" description="Helical" evidence="8">
    <location>
        <begin position="402"/>
        <end position="422"/>
    </location>
</feature>
<keyword evidence="7 8" id="KW-0472">Membrane</keyword>
<evidence type="ECO:0000256" key="4">
    <source>
        <dbReference type="ARBA" id="ARBA00022679"/>
    </source>
</evidence>
<dbReference type="GO" id="GO:0009103">
    <property type="term" value="P:lipopolysaccharide biosynthetic process"/>
    <property type="evidence" value="ECO:0007669"/>
    <property type="project" value="UniProtKB-ARBA"/>
</dbReference>
<evidence type="ECO:0000256" key="3">
    <source>
        <dbReference type="ARBA" id="ARBA00022676"/>
    </source>
</evidence>
<gene>
    <name evidence="11" type="ORF">BEL07_09225</name>
</gene>
<dbReference type="Pfam" id="PF24878">
    <property type="entry name" value="YkcB_C"/>
    <property type="match status" value="1"/>
</dbReference>
<feature type="transmembrane region" description="Helical" evidence="8">
    <location>
        <begin position="97"/>
        <end position="121"/>
    </location>
</feature>
<evidence type="ECO:0000259" key="10">
    <source>
        <dbReference type="Pfam" id="PF24878"/>
    </source>
</evidence>
<keyword evidence="2" id="KW-1003">Cell membrane</keyword>
<comment type="caution">
    <text evidence="11">The sequence shown here is derived from an EMBL/GenBank/DDBJ whole genome shotgun (WGS) entry which is preliminary data.</text>
</comment>
<evidence type="ECO:0000256" key="2">
    <source>
        <dbReference type="ARBA" id="ARBA00022475"/>
    </source>
</evidence>
<dbReference type="InterPro" id="IPR038731">
    <property type="entry name" value="RgtA/B/C-like"/>
</dbReference>
<feature type="transmembrane region" description="Helical" evidence="8">
    <location>
        <begin position="372"/>
        <end position="390"/>
    </location>
</feature>
<dbReference type="InterPro" id="IPR056785">
    <property type="entry name" value="YkcA/B-like_C"/>
</dbReference>
<feature type="transmembrane region" description="Helical" evidence="8">
    <location>
        <begin position="202"/>
        <end position="220"/>
    </location>
</feature>
<keyword evidence="5 8" id="KW-0812">Transmembrane</keyword>
<evidence type="ECO:0000256" key="8">
    <source>
        <dbReference type="SAM" id="Phobius"/>
    </source>
</evidence>
<feature type="transmembrane region" description="Helical" evidence="8">
    <location>
        <begin position="347"/>
        <end position="366"/>
    </location>
</feature>
<feature type="domain" description="Putative mannosyltransferase YkcA/B-like C-terminal" evidence="10">
    <location>
        <begin position="519"/>
        <end position="599"/>
    </location>
</feature>
<feature type="transmembrane region" description="Helical" evidence="8">
    <location>
        <begin position="459"/>
        <end position="479"/>
    </location>
</feature>
<evidence type="ECO:0000256" key="5">
    <source>
        <dbReference type="ARBA" id="ARBA00022692"/>
    </source>
</evidence>
<evidence type="ECO:0000256" key="6">
    <source>
        <dbReference type="ARBA" id="ARBA00022989"/>
    </source>
</evidence>
<dbReference type="Proteomes" id="UP000178953">
    <property type="component" value="Unassembled WGS sequence"/>
</dbReference>
<keyword evidence="3 11" id="KW-0328">Glycosyltransferase</keyword>